<dbReference type="Proteomes" id="UP000199428">
    <property type="component" value="Unassembled WGS sequence"/>
</dbReference>
<reference evidence="2 3" key="1">
    <citation type="submission" date="2016-10" db="EMBL/GenBank/DDBJ databases">
        <authorList>
            <person name="de Groot N.N."/>
        </authorList>
    </citation>
    <scope>NUCLEOTIDE SEQUENCE [LARGE SCALE GENOMIC DNA]</scope>
    <source>
        <strain evidence="2 3">DSM 10317</strain>
    </source>
</reference>
<keyword evidence="1" id="KW-1133">Transmembrane helix</keyword>
<dbReference type="RefSeq" id="WP_090163746.1">
    <property type="nucleotide sequence ID" value="NZ_FMWK01000016.1"/>
</dbReference>
<dbReference type="AlphaFoldDB" id="A0A1G5S300"/>
<dbReference type="Pfam" id="PF00702">
    <property type="entry name" value="Hydrolase"/>
    <property type="match status" value="1"/>
</dbReference>
<accession>A0A1G5S300</accession>
<evidence type="ECO:0000256" key="1">
    <source>
        <dbReference type="SAM" id="Phobius"/>
    </source>
</evidence>
<dbReference type="InterPro" id="IPR006439">
    <property type="entry name" value="HAD-SF_hydro_IA"/>
</dbReference>
<dbReference type="SUPFAM" id="SSF56784">
    <property type="entry name" value="HAD-like"/>
    <property type="match status" value="1"/>
</dbReference>
<dbReference type="InterPro" id="IPR036412">
    <property type="entry name" value="HAD-like_sf"/>
</dbReference>
<keyword evidence="1" id="KW-0812">Transmembrane</keyword>
<name>A0A1G5S300_PSEXY</name>
<dbReference type="Gene3D" id="3.40.50.1000">
    <property type="entry name" value="HAD superfamily/HAD-like"/>
    <property type="match status" value="1"/>
</dbReference>
<dbReference type="InterPro" id="IPR023214">
    <property type="entry name" value="HAD_sf"/>
</dbReference>
<organism evidence="2 3">
    <name type="scientific">Pseudobutyrivibrio xylanivorans</name>
    <dbReference type="NCBI Taxonomy" id="185007"/>
    <lineage>
        <taxon>Bacteria</taxon>
        <taxon>Bacillati</taxon>
        <taxon>Bacillota</taxon>
        <taxon>Clostridia</taxon>
        <taxon>Lachnospirales</taxon>
        <taxon>Lachnospiraceae</taxon>
        <taxon>Pseudobutyrivibrio</taxon>
    </lineage>
</organism>
<sequence length="706" mass="82380">MRLQIYVFLVNKHPGIKNKYHAMHDGATGLKKILSYLYLMWLNFAYYFLFMHFLGKDDKTKIFEYKNIEYKSSEMAHFRKEFPYISVDKFVEKLSGYDIISFDIFDTLIFRPFSEPADLFYLIGCKLDFLNFKDLRARAEFEARLIRADKLKKQKKYVDYEIDLDDIWNRMYDITGLDAAKGKSIEEELEYDLCYANPFMLEVFKRLKKMGKRIVITSDMYLTKDFLVKMLEKNGYTGYENIFVSNEYHKSKSDGRLYEVVKKKMGEDLSYIHVGDNTHSDIKMAEKNGFKTLYYPNVNRNALLYRTYDMSPIIGGAYRGVVNNRIYSAADAKPASMEYEYGYIYGGLFAMGYCSHIHEYAKLYNIDKLLFLSRDGDTLMQVYEIMYPEEKKAGKLEYAYWSRKAATILTFDLDKNDYFRRFLYHKVNQDYKLSEILSSMELDSLADKIEGYTIGNRKVDLIGKEGRKIKLHLDDELTVKNVEVVRVFLEENANRIIALYQQRDKAARKYYEKMLEGSQKALLVDIGWAGSGAIAIRRLCREKWNIPCDIIGMIAGTNTVHNAEPYQTETFLQTGVMNAYLYSQSFNRDLLKKHDPAKDYNVFWELILGSPTKQFKGFKLLENGSIAYDFGNYDDNLDGIKETQQGIFDFCKDYIASFGSPEDGSYKQLYTISGRDAYAPLLAASGNKEIYLKAIRDRFKLEPNVV</sequence>
<dbReference type="Gene3D" id="1.10.150.400">
    <property type="match status" value="1"/>
</dbReference>
<gene>
    <name evidence="2" type="ORF">SAMN02910350_02467</name>
</gene>
<feature type="transmembrane region" description="Helical" evidence="1">
    <location>
        <begin position="33"/>
        <end position="54"/>
    </location>
</feature>
<protein>
    <submittedName>
        <fullName evidence="2">Haloacid dehalogenase superfamily, subfamily IA, variant 1 with third motif having Dx(3-4)D or Dx(3-4)E</fullName>
    </submittedName>
</protein>
<evidence type="ECO:0000313" key="2">
    <source>
        <dbReference type="EMBL" id="SCZ80772.1"/>
    </source>
</evidence>
<evidence type="ECO:0000313" key="3">
    <source>
        <dbReference type="Proteomes" id="UP000199428"/>
    </source>
</evidence>
<dbReference type="EMBL" id="FMWK01000016">
    <property type="protein sequence ID" value="SCZ80772.1"/>
    <property type="molecule type" value="Genomic_DNA"/>
</dbReference>
<keyword evidence="1" id="KW-0472">Membrane</keyword>
<proteinExistence type="predicted"/>
<dbReference type="CDD" id="cd01427">
    <property type="entry name" value="HAD_like"/>
    <property type="match status" value="1"/>
</dbReference>
<dbReference type="NCBIfam" id="TIGR01549">
    <property type="entry name" value="HAD-SF-IA-v1"/>
    <property type="match status" value="1"/>
</dbReference>